<dbReference type="GeneID" id="20041051"/>
<protein>
    <submittedName>
        <fullName evidence="2">Uncharacterized protein</fullName>
    </submittedName>
</protein>
<feature type="compositionally biased region" description="Basic and acidic residues" evidence="1">
    <location>
        <begin position="187"/>
        <end position="197"/>
    </location>
</feature>
<dbReference type="Proteomes" id="UP000030640">
    <property type="component" value="Unassembled WGS sequence"/>
</dbReference>
<evidence type="ECO:0000313" key="2">
    <source>
        <dbReference type="EMBL" id="EUD63842.1"/>
    </source>
</evidence>
<dbReference type="EMBL" id="KI965635">
    <property type="protein sequence ID" value="EUD63842.1"/>
    <property type="molecule type" value="Genomic_DNA"/>
</dbReference>
<feature type="compositionally biased region" description="Basic and acidic residues" evidence="1">
    <location>
        <begin position="1"/>
        <end position="15"/>
    </location>
</feature>
<evidence type="ECO:0000313" key="3">
    <source>
        <dbReference type="Proteomes" id="UP000030640"/>
    </source>
</evidence>
<sequence>MYHRKDSDHESRGDENENDESEDDEDEEDENHEDEDNPDQDDNCYQRRSYYPSGARANENWQGFAYYDHEKKAQFYYDGDESEKIFTRTKKKRVKGNFRDTITEATDTDSHEEGMCLGPSAKKSQGQQHYQNRRMSRVPERRTSSGETGSEFGEASESSSLIDNFFEEIHKRIKKQPLRSLFPQTKGDSKSSKKKES</sequence>
<dbReference type="VEuPathDB" id="PlasmoDB:C922_05777"/>
<gene>
    <name evidence="2" type="ORF">C922_05777</name>
</gene>
<feature type="region of interest" description="Disordered" evidence="1">
    <location>
        <begin position="174"/>
        <end position="197"/>
    </location>
</feature>
<dbReference type="AlphaFoldDB" id="W6ZSG1"/>
<name>W6ZSG1_9APIC</name>
<feature type="region of interest" description="Disordered" evidence="1">
    <location>
        <begin position="1"/>
        <end position="58"/>
    </location>
</feature>
<organism evidence="2 3">
    <name type="scientific">Plasmodium inui San Antonio 1</name>
    <dbReference type="NCBI Taxonomy" id="1237626"/>
    <lineage>
        <taxon>Eukaryota</taxon>
        <taxon>Sar</taxon>
        <taxon>Alveolata</taxon>
        <taxon>Apicomplexa</taxon>
        <taxon>Aconoidasida</taxon>
        <taxon>Haemosporida</taxon>
        <taxon>Plasmodiidae</taxon>
        <taxon>Plasmodium</taxon>
        <taxon>Plasmodium (Plasmodium)</taxon>
    </lineage>
</organism>
<keyword evidence="3" id="KW-1185">Reference proteome</keyword>
<reference evidence="2 3" key="1">
    <citation type="submission" date="2013-02" db="EMBL/GenBank/DDBJ databases">
        <title>The Genome Sequence of Plasmodium inui San Antonio 1.</title>
        <authorList>
            <consortium name="The Broad Institute Genome Sequencing Platform"/>
            <consortium name="The Broad Institute Genome Sequencing Center for Infectious Disease"/>
            <person name="Neafsey D."/>
            <person name="Cheeseman I."/>
            <person name="Volkman S."/>
            <person name="Adams J."/>
            <person name="Walker B."/>
            <person name="Young S.K."/>
            <person name="Zeng Q."/>
            <person name="Gargeya S."/>
            <person name="Fitzgerald M."/>
            <person name="Haas B."/>
            <person name="Abouelleil A."/>
            <person name="Alvarado L."/>
            <person name="Arachchi H.M."/>
            <person name="Berlin A.M."/>
            <person name="Chapman S.B."/>
            <person name="Dewar J."/>
            <person name="Goldberg J."/>
            <person name="Griggs A."/>
            <person name="Gujja S."/>
            <person name="Hansen M."/>
            <person name="Howarth C."/>
            <person name="Imamovic A."/>
            <person name="Larimer J."/>
            <person name="McCowan C."/>
            <person name="Murphy C."/>
            <person name="Neiman D."/>
            <person name="Pearson M."/>
            <person name="Priest M."/>
            <person name="Roberts A."/>
            <person name="Saif S."/>
            <person name="Shea T."/>
            <person name="Sisk P."/>
            <person name="Sykes S."/>
            <person name="Wortman J."/>
            <person name="Nusbaum C."/>
            <person name="Birren B."/>
        </authorList>
    </citation>
    <scope>NUCLEOTIDE SEQUENCE [LARGE SCALE GENOMIC DNA]</scope>
    <source>
        <strain evidence="2 3">San Antonio 1</strain>
    </source>
</reference>
<feature type="region of interest" description="Disordered" evidence="1">
    <location>
        <begin position="102"/>
        <end position="159"/>
    </location>
</feature>
<feature type="compositionally biased region" description="Low complexity" evidence="1">
    <location>
        <begin position="145"/>
        <end position="159"/>
    </location>
</feature>
<feature type="compositionally biased region" description="Acidic residues" evidence="1">
    <location>
        <begin position="16"/>
        <end position="42"/>
    </location>
</feature>
<accession>W6ZSG1</accession>
<proteinExistence type="predicted"/>
<dbReference type="RefSeq" id="XP_008819570.1">
    <property type="nucleotide sequence ID" value="XM_008821348.1"/>
</dbReference>
<evidence type="ECO:0000256" key="1">
    <source>
        <dbReference type="SAM" id="MobiDB-lite"/>
    </source>
</evidence>
<feature type="compositionally biased region" description="Basic and acidic residues" evidence="1">
    <location>
        <begin position="102"/>
        <end position="114"/>
    </location>
</feature>